<gene>
    <name evidence="4" type="ORF">PCON_11974</name>
</gene>
<dbReference type="PANTHER" id="PTHR45715">
    <property type="entry name" value="ATPASE H+-TRANSPORTING V1 SUBUNIT E1A-RELATED"/>
    <property type="match status" value="1"/>
</dbReference>
<dbReference type="EMBL" id="HF935702">
    <property type="protein sequence ID" value="CCX31897.1"/>
    <property type="molecule type" value="Genomic_DNA"/>
</dbReference>
<dbReference type="eggNOG" id="KOG1664">
    <property type="taxonomic scope" value="Eukaryota"/>
</dbReference>
<evidence type="ECO:0000256" key="2">
    <source>
        <dbReference type="ARBA" id="ARBA00022448"/>
    </source>
</evidence>
<dbReference type="InterPro" id="IPR038495">
    <property type="entry name" value="ATPase_E_C"/>
</dbReference>
<dbReference type="Gene3D" id="6.10.250.1620">
    <property type="match status" value="1"/>
</dbReference>
<protein>
    <submittedName>
        <fullName evidence="4">Similar to V-type proton ATPase subunit E acc. no. Q01278</fullName>
    </submittedName>
</protein>
<accession>U4LK13</accession>
<sequence>MSRGLSTVQVAGELNKMVAFIRQEAEEKAREVAIKTDEEVAIERSRLFRAESGAIDANFERKVKEIERSQQIKKSGITNKTRLKLLTAKQELLENVFEHARTKLFNVQNDTQRYNGVLKGLILEGLFMMGEESIQVRARPKDKDAVTAAIQQAKTEYATQSGIDAEVTIDESNPLSDDCAGGVIISGSHGKITINNTLEERLRILQQDNLPKVRFRLFGENPNRKFYD</sequence>
<dbReference type="InterPro" id="IPR002842">
    <property type="entry name" value="ATPase_V1_Esu"/>
</dbReference>
<keyword evidence="5" id="KW-1185">Reference proteome</keyword>
<dbReference type="STRING" id="1076935.U4LK13"/>
<name>U4LK13_PYROM</name>
<dbReference type="GO" id="GO:0033178">
    <property type="term" value="C:proton-transporting two-sector ATPase complex, catalytic domain"/>
    <property type="evidence" value="ECO:0007669"/>
    <property type="project" value="InterPro"/>
</dbReference>
<comment type="similarity">
    <text evidence="1">Belongs to the V-ATPase E subunit family.</text>
</comment>
<reference evidence="4 5" key="1">
    <citation type="journal article" date="2013" name="PLoS Genet.">
        <title>The genome and development-dependent transcriptomes of Pyronema confluens: a window into fungal evolution.</title>
        <authorList>
            <person name="Traeger S."/>
            <person name="Altegoer F."/>
            <person name="Freitag M."/>
            <person name="Gabaldon T."/>
            <person name="Kempken F."/>
            <person name="Kumar A."/>
            <person name="Marcet-Houben M."/>
            <person name="Poggeler S."/>
            <person name="Stajich J.E."/>
            <person name="Nowrousian M."/>
        </authorList>
    </citation>
    <scope>NUCLEOTIDE SEQUENCE [LARGE SCALE GENOMIC DNA]</scope>
    <source>
        <strain evidence="5">CBS 100304</strain>
        <tissue evidence="4">Vegetative mycelium</tissue>
    </source>
</reference>
<dbReference type="Gene3D" id="3.30.2320.30">
    <property type="entry name" value="ATP synthase, E subunit, C-terminal"/>
    <property type="match status" value="1"/>
</dbReference>
<dbReference type="Pfam" id="PF01991">
    <property type="entry name" value="vATP-synt_E"/>
    <property type="match status" value="1"/>
</dbReference>
<keyword evidence="3" id="KW-0406">Ion transport</keyword>
<evidence type="ECO:0000256" key="1">
    <source>
        <dbReference type="ARBA" id="ARBA00005901"/>
    </source>
</evidence>
<dbReference type="OMA" id="QHMMAFI"/>
<proteinExistence type="inferred from homology"/>
<keyword evidence="2" id="KW-0813">Transport</keyword>
<dbReference type="GO" id="GO:0046961">
    <property type="term" value="F:proton-transporting ATPase activity, rotational mechanism"/>
    <property type="evidence" value="ECO:0007669"/>
    <property type="project" value="InterPro"/>
</dbReference>
<dbReference type="SUPFAM" id="SSF160527">
    <property type="entry name" value="V-type ATPase subunit E-like"/>
    <property type="match status" value="1"/>
</dbReference>
<evidence type="ECO:0000313" key="5">
    <source>
        <dbReference type="Proteomes" id="UP000018144"/>
    </source>
</evidence>
<evidence type="ECO:0000256" key="3">
    <source>
        <dbReference type="ARBA" id="ARBA00023065"/>
    </source>
</evidence>
<organism evidence="4 5">
    <name type="scientific">Pyronema omphalodes (strain CBS 100304)</name>
    <name type="common">Pyronema confluens</name>
    <dbReference type="NCBI Taxonomy" id="1076935"/>
    <lineage>
        <taxon>Eukaryota</taxon>
        <taxon>Fungi</taxon>
        <taxon>Dikarya</taxon>
        <taxon>Ascomycota</taxon>
        <taxon>Pezizomycotina</taxon>
        <taxon>Pezizomycetes</taxon>
        <taxon>Pezizales</taxon>
        <taxon>Pyronemataceae</taxon>
        <taxon>Pyronema</taxon>
    </lineage>
</organism>
<dbReference type="Proteomes" id="UP000018144">
    <property type="component" value="Unassembled WGS sequence"/>
</dbReference>
<dbReference type="HAMAP" id="MF_00311">
    <property type="entry name" value="ATP_synth_E_arch"/>
    <property type="match status" value="1"/>
</dbReference>
<dbReference type="OrthoDB" id="10263003at2759"/>
<dbReference type="AlphaFoldDB" id="U4LK13"/>
<evidence type="ECO:0000313" key="4">
    <source>
        <dbReference type="EMBL" id="CCX31897.1"/>
    </source>
</evidence>